<evidence type="ECO:0000256" key="4">
    <source>
        <dbReference type="ARBA" id="ARBA00023136"/>
    </source>
</evidence>
<reference evidence="6 7" key="1">
    <citation type="journal article" date="2016" name="Nat. Commun.">
        <title>Thousands of microbial genomes shed light on interconnected biogeochemical processes in an aquifer system.</title>
        <authorList>
            <person name="Anantharaman K."/>
            <person name="Brown C.T."/>
            <person name="Hug L.A."/>
            <person name="Sharon I."/>
            <person name="Castelle C.J."/>
            <person name="Probst A.J."/>
            <person name="Thomas B.C."/>
            <person name="Singh A."/>
            <person name="Wilkins M.J."/>
            <person name="Karaoz U."/>
            <person name="Brodie E.L."/>
            <person name="Williams K.H."/>
            <person name="Hubbard S.S."/>
            <person name="Banfield J.F."/>
        </authorList>
    </citation>
    <scope>NUCLEOTIDE SEQUENCE [LARGE SCALE GENOMIC DNA]</scope>
</reference>
<evidence type="ECO:0008006" key="8">
    <source>
        <dbReference type="Google" id="ProtNLM"/>
    </source>
</evidence>
<dbReference type="AlphaFoldDB" id="A0A1G2R1J1"/>
<dbReference type="GO" id="GO:0005384">
    <property type="term" value="F:manganese ion transmembrane transporter activity"/>
    <property type="evidence" value="ECO:0007669"/>
    <property type="project" value="InterPro"/>
</dbReference>
<evidence type="ECO:0000256" key="1">
    <source>
        <dbReference type="ARBA" id="ARBA00004127"/>
    </source>
</evidence>
<dbReference type="STRING" id="1802451.A3C82_00550"/>
<evidence type="ECO:0000256" key="3">
    <source>
        <dbReference type="ARBA" id="ARBA00022989"/>
    </source>
</evidence>
<evidence type="ECO:0000256" key="5">
    <source>
        <dbReference type="SAM" id="Phobius"/>
    </source>
</evidence>
<comment type="caution">
    <text evidence="6">The sequence shown here is derived from an EMBL/GenBank/DDBJ whole genome shotgun (WGS) entry which is preliminary data.</text>
</comment>
<feature type="transmembrane region" description="Helical" evidence="5">
    <location>
        <begin position="99"/>
        <end position="118"/>
    </location>
</feature>
<keyword evidence="3 5" id="KW-1133">Transmembrane helix</keyword>
<evidence type="ECO:0000256" key="2">
    <source>
        <dbReference type="ARBA" id="ARBA00022692"/>
    </source>
</evidence>
<dbReference type="PANTHER" id="PTHR31851">
    <property type="entry name" value="FE(2+)/MN(2+) TRANSPORTER PCL1"/>
    <property type="match status" value="1"/>
</dbReference>
<name>A0A1G2R1J1_9BACT</name>
<feature type="transmembrane region" description="Helical" evidence="5">
    <location>
        <begin position="160"/>
        <end position="178"/>
    </location>
</feature>
<dbReference type="Pfam" id="PF01988">
    <property type="entry name" value="VIT1"/>
    <property type="match status" value="2"/>
</dbReference>
<keyword evidence="4 5" id="KW-0472">Membrane</keyword>
<keyword evidence="2 5" id="KW-0812">Transmembrane</keyword>
<dbReference type="GO" id="GO:0012505">
    <property type="term" value="C:endomembrane system"/>
    <property type="evidence" value="ECO:0007669"/>
    <property type="project" value="UniProtKB-SubCell"/>
</dbReference>
<evidence type="ECO:0000313" key="6">
    <source>
        <dbReference type="EMBL" id="OHA66700.1"/>
    </source>
</evidence>
<organism evidence="6 7">
    <name type="scientific">Candidatus Wildermuthbacteria bacterium RIFCSPHIGHO2_02_FULL_47_12</name>
    <dbReference type="NCBI Taxonomy" id="1802451"/>
    <lineage>
        <taxon>Bacteria</taxon>
        <taxon>Candidatus Wildermuthiibacteriota</taxon>
    </lineage>
</organism>
<dbReference type="GO" id="GO:0030026">
    <property type="term" value="P:intracellular manganese ion homeostasis"/>
    <property type="evidence" value="ECO:0007669"/>
    <property type="project" value="InterPro"/>
</dbReference>
<gene>
    <name evidence="6" type="ORF">A3C82_00550</name>
</gene>
<feature type="transmembrane region" description="Helical" evidence="5">
    <location>
        <begin position="29"/>
        <end position="55"/>
    </location>
</feature>
<accession>A0A1G2R1J1</accession>
<feature type="transmembrane region" description="Helical" evidence="5">
    <location>
        <begin position="124"/>
        <end position="148"/>
    </location>
</feature>
<dbReference type="InterPro" id="IPR008217">
    <property type="entry name" value="Ccc1_fam"/>
</dbReference>
<comment type="subcellular location">
    <subcellularLocation>
        <location evidence="1">Endomembrane system</location>
        <topology evidence="1">Multi-pass membrane protein</topology>
    </subcellularLocation>
</comment>
<evidence type="ECO:0000313" key="7">
    <source>
        <dbReference type="Proteomes" id="UP000176901"/>
    </source>
</evidence>
<dbReference type="Proteomes" id="UP000176901">
    <property type="component" value="Unassembled WGS sequence"/>
</dbReference>
<proteinExistence type="predicted"/>
<sequence length="186" mass="19372">MTDFLKKFKKGVYVGDLVYGANDGVVTTFAVVAGAMGAVLSPGVIIILGLANLFADGFSMGASNYLALRSEKELRDAQGNNGVLGNGDENTSHLVQHGVITFIAFLVAGSVPLIPYIFSARDPQTSFILSGVLAGVTFWLVGAARTLLTGGNPWKAGMEILLIGSMASVVAFAIGWVVKTSFGIVI</sequence>
<dbReference type="EMBL" id="MHTW01000027">
    <property type="protein sequence ID" value="OHA66700.1"/>
    <property type="molecule type" value="Genomic_DNA"/>
</dbReference>
<protein>
    <recommendedName>
        <fullName evidence="8">VIT family protein</fullName>
    </recommendedName>
</protein>